<dbReference type="STRING" id="1114965.Spaf_1215"/>
<evidence type="ECO:0000313" key="3">
    <source>
        <dbReference type="Proteomes" id="UP000002865"/>
    </source>
</evidence>
<accession>I1ZMC5</accession>
<reference evidence="2 3" key="1">
    <citation type="journal article" date="2012" name="PLoS ONE">
        <title>Complete Genome and Transcriptomes of Streptococcus parasanguinis FW213: Phylogenic Relations and Potential Virulence Mechanisms.</title>
        <authorList>
            <person name="Geng J."/>
            <person name="Chiu C.H."/>
            <person name="Tang P."/>
            <person name="Chen Y."/>
            <person name="Shieh H.R."/>
            <person name="Hu S."/>
            <person name="Chen Y.Y."/>
        </authorList>
    </citation>
    <scope>NUCLEOTIDE SEQUENCE [LARGE SCALE GENOMIC DNA]</scope>
    <source>
        <strain evidence="2 3">FW213</strain>
    </source>
</reference>
<gene>
    <name evidence="2" type="ORF">Spaf_1215</name>
</gene>
<keyword evidence="1" id="KW-1133">Transmembrane helix</keyword>
<dbReference type="PaxDb" id="1114965-Spaf_1215"/>
<protein>
    <submittedName>
        <fullName evidence="2">Uncharacterized protein</fullName>
    </submittedName>
</protein>
<evidence type="ECO:0000313" key="2">
    <source>
        <dbReference type="EMBL" id="AFJ26199.1"/>
    </source>
</evidence>
<feature type="transmembrane region" description="Helical" evidence="1">
    <location>
        <begin position="12"/>
        <end position="32"/>
    </location>
</feature>
<sequence length="204" mass="21933">MEEQMFKWMRRLIGMVIVLFMLLVILLVPGSIPEGEQLRNVQAGSSLIELAQNAVSNASVSTEGLSTELSLNSVQLSQVVKTSAGSALENSDYQKMALGMDGNDLHVKVPVSLGPVDSYLDLTMTGQVENNVMKLTVTGAKLGKMPIPKFLVLNYLKDQSNQNGGGFTVNGDQITLEIPQAGYSISKARVENGNAKVTVSISLF</sequence>
<name>I1ZMC5_STRPA</name>
<evidence type="ECO:0000256" key="1">
    <source>
        <dbReference type="SAM" id="Phobius"/>
    </source>
</evidence>
<dbReference type="AlphaFoldDB" id="I1ZMC5"/>
<dbReference type="PATRIC" id="fig|1114965.3.peg.1169"/>
<organism evidence="2 3">
    <name type="scientific">Streptococcus parasanguinis FW213</name>
    <dbReference type="NCBI Taxonomy" id="1114965"/>
    <lineage>
        <taxon>Bacteria</taxon>
        <taxon>Bacillati</taxon>
        <taxon>Bacillota</taxon>
        <taxon>Bacilli</taxon>
        <taxon>Lactobacillales</taxon>
        <taxon>Streptococcaceae</taxon>
        <taxon>Streptococcus</taxon>
    </lineage>
</organism>
<keyword evidence="1" id="KW-0812">Transmembrane</keyword>
<dbReference type="EMBL" id="CP003122">
    <property type="protein sequence ID" value="AFJ26199.1"/>
    <property type="molecule type" value="Genomic_DNA"/>
</dbReference>
<dbReference type="KEGG" id="scf:Spaf_1215"/>
<dbReference type="Proteomes" id="UP000002865">
    <property type="component" value="Chromosome"/>
</dbReference>
<dbReference type="HOGENOM" id="CLU_116300_0_0_9"/>
<keyword evidence="1" id="KW-0472">Membrane</keyword>
<proteinExistence type="predicted"/>